<dbReference type="OrthoDB" id="34372at2"/>
<dbReference type="RefSeq" id="WP_013702930.1">
    <property type="nucleotide sequence ID" value="NC_015387.1"/>
</dbReference>
<dbReference type="HOGENOM" id="CLU_150596_0_0_0"/>
<dbReference type="eggNOG" id="ENOG5033G0N">
    <property type="taxonomic scope" value="Bacteria"/>
</dbReference>
<dbReference type="AlphaFoldDB" id="F2NLP5"/>
<name>F2NLP5_MARHT</name>
<evidence type="ECO:0008006" key="4">
    <source>
        <dbReference type="Google" id="ProtNLM"/>
    </source>
</evidence>
<dbReference type="KEGG" id="mhd:Marky_0112"/>
<dbReference type="STRING" id="869210.Marky_0112"/>
<reference evidence="2 3" key="1">
    <citation type="journal article" date="2012" name="Stand. Genomic Sci.">
        <title>Complete genome sequence of the aerobic, heterotroph Marinithermus hydrothermalis type strain (T1(T)) from a deep-sea hydrothermal vent chimney.</title>
        <authorList>
            <person name="Copeland A."/>
            <person name="Gu W."/>
            <person name="Yasawong M."/>
            <person name="Lapidus A."/>
            <person name="Lucas S."/>
            <person name="Deshpande S."/>
            <person name="Pagani I."/>
            <person name="Tapia R."/>
            <person name="Cheng J.F."/>
            <person name="Goodwin L.A."/>
            <person name="Pitluck S."/>
            <person name="Liolios K."/>
            <person name="Ivanova N."/>
            <person name="Mavromatis K."/>
            <person name="Mikhailova N."/>
            <person name="Pati A."/>
            <person name="Chen A."/>
            <person name="Palaniappan K."/>
            <person name="Land M."/>
            <person name="Pan C."/>
            <person name="Brambilla E.M."/>
            <person name="Rohde M."/>
            <person name="Tindall B.J."/>
            <person name="Sikorski J."/>
            <person name="Goker M."/>
            <person name="Detter J.C."/>
            <person name="Bristow J."/>
            <person name="Eisen J.A."/>
            <person name="Markowitz V."/>
            <person name="Hugenholtz P."/>
            <person name="Kyrpides N.C."/>
            <person name="Klenk H.P."/>
            <person name="Woyke T."/>
        </authorList>
    </citation>
    <scope>NUCLEOTIDE SEQUENCE [LARGE SCALE GENOMIC DNA]</scope>
    <source>
        <strain evidence="3">DSM 14884 / JCM 11576 / T1</strain>
    </source>
</reference>
<evidence type="ECO:0000256" key="1">
    <source>
        <dbReference type="SAM" id="SignalP"/>
    </source>
</evidence>
<feature type="chain" id="PRO_5003287286" description="Lipoprotein" evidence="1">
    <location>
        <begin position="21"/>
        <end position="143"/>
    </location>
</feature>
<accession>F2NLP5</accession>
<evidence type="ECO:0000313" key="3">
    <source>
        <dbReference type="Proteomes" id="UP000007030"/>
    </source>
</evidence>
<evidence type="ECO:0000313" key="2">
    <source>
        <dbReference type="EMBL" id="AEB10875.1"/>
    </source>
</evidence>
<dbReference type="Proteomes" id="UP000007030">
    <property type="component" value="Chromosome"/>
</dbReference>
<proteinExistence type="predicted"/>
<sequence>MRRSLWLVALLLTACAPELTAPFTPAPEPVRVAAGVLVVRDAQGVPLLNSFLPLPAYPGSRLLAQTYQGKNSQSRFQTPAAFEAVRRHVLRALEAGGWRLLEATTQEQPPTRYTATFKVIRGSEVVEVTLRLEGGVYSLEVRA</sequence>
<keyword evidence="3" id="KW-1185">Reference proteome</keyword>
<protein>
    <recommendedName>
        <fullName evidence="4">Lipoprotein</fullName>
    </recommendedName>
</protein>
<organism evidence="2 3">
    <name type="scientific">Marinithermus hydrothermalis (strain DSM 14884 / JCM 11576 / T1)</name>
    <dbReference type="NCBI Taxonomy" id="869210"/>
    <lineage>
        <taxon>Bacteria</taxon>
        <taxon>Thermotogati</taxon>
        <taxon>Deinococcota</taxon>
        <taxon>Deinococci</taxon>
        <taxon>Thermales</taxon>
        <taxon>Thermaceae</taxon>
        <taxon>Marinithermus</taxon>
    </lineage>
</organism>
<dbReference type="EMBL" id="CP002630">
    <property type="protein sequence ID" value="AEB10875.1"/>
    <property type="molecule type" value="Genomic_DNA"/>
</dbReference>
<keyword evidence="1" id="KW-0732">Signal</keyword>
<gene>
    <name evidence="2" type="ordered locus">Marky_0112</name>
</gene>
<dbReference type="PROSITE" id="PS51257">
    <property type="entry name" value="PROKAR_LIPOPROTEIN"/>
    <property type="match status" value="1"/>
</dbReference>
<feature type="signal peptide" evidence="1">
    <location>
        <begin position="1"/>
        <end position="20"/>
    </location>
</feature>